<proteinExistence type="predicted"/>
<accession>A0A403MP88</accession>
<reference evidence="1" key="1">
    <citation type="submission" date="2018-07" db="EMBL/GenBank/DDBJ databases">
        <authorList>
            <person name="Ashton P.M."/>
            <person name="Dallman T."/>
            <person name="Nair S."/>
            <person name="De Pinna E."/>
            <person name="Peters T."/>
            <person name="Grant K."/>
        </authorList>
    </citation>
    <scope>NUCLEOTIDE SEQUENCE [LARGE SCALE GENOMIC DNA]</scope>
    <source>
        <strain evidence="1">157339</strain>
    </source>
</reference>
<evidence type="ECO:0000313" key="1">
    <source>
        <dbReference type="EMBL" id="MLV00164.1"/>
    </source>
</evidence>
<protein>
    <recommendedName>
        <fullName evidence="2">Phage tail protein</fullName>
    </recommendedName>
</protein>
<dbReference type="Proteomes" id="UP000885374">
    <property type="component" value="Unassembled WGS sequence"/>
</dbReference>
<gene>
    <name evidence="1" type="ORF">DRU74_26405</name>
</gene>
<comment type="caution">
    <text evidence="1">The sequence shown here is derived from an EMBL/GenBank/DDBJ whole genome shotgun (WGS) entry which is preliminary data.</text>
</comment>
<organism evidence="1">
    <name type="scientific">Salmonella enterica I</name>
    <dbReference type="NCBI Taxonomy" id="59201"/>
    <lineage>
        <taxon>Bacteria</taxon>
        <taxon>Pseudomonadati</taxon>
        <taxon>Pseudomonadota</taxon>
        <taxon>Gammaproteobacteria</taxon>
        <taxon>Enterobacterales</taxon>
        <taxon>Enterobacteriaceae</taxon>
        <taxon>Salmonella</taxon>
    </lineage>
</organism>
<dbReference type="EMBL" id="RVHM01000078">
    <property type="protein sequence ID" value="MLV00164.1"/>
    <property type="molecule type" value="Genomic_DNA"/>
</dbReference>
<sequence length="36" mass="4159">MKTLDWPVDQTLQVKVAPRVRVVKFGDGYEQRAPDD</sequence>
<name>A0A403MP88_SALET</name>
<dbReference type="AlphaFoldDB" id="A0A403MP88"/>
<evidence type="ECO:0008006" key="2">
    <source>
        <dbReference type="Google" id="ProtNLM"/>
    </source>
</evidence>